<reference evidence="1" key="1">
    <citation type="submission" date="2015-12" db="EMBL/GenBank/DDBJ databases">
        <title>Update maize B73 reference genome by single molecule sequencing technologies.</title>
        <authorList>
            <consortium name="Maize Genome Sequencing Project"/>
            <person name="Ware D."/>
        </authorList>
    </citation>
    <scope>NUCLEOTIDE SEQUENCE</scope>
    <source>
        <tissue evidence="1">Seedling</tissue>
    </source>
</reference>
<sequence>MCTSDQSFGSHDNGAQICFAFPYALHPQIWQARQWRPRPRIAFPYALHPQIWKLGDYSSFAPLHGKYSRETRVSFSCKGIPDGGFFCSFGGLLQAYRKYPRETQLISIILQVCR</sequence>
<dbReference type="AlphaFoldDB" id="A0A1D6Q1P5"/>
<gene>
    <name evidence="1" type="ORF">ZEAMMB73_Zm00001d050441</name>
</gene>
<proteinExistence type="predicted"/>
<accession>A0A1D6Q1P5</accession>
<protein>
    <submittedName>
        <fullName evidence="1">Uncharacterized protein</fullName>
    </submittedName>
</protein>
<name>A0A1D6Q1P5_MAIZE</name>
<evidence type="ECO:0000313" key="1">
    <source>
        <dbReference type="EMBL" id="AQK52537.1"/>
    </source>
</evidence>
<dbReference type="EMBL" id="CM000780">
    <property type="protein sequence ID" value="AQK52537.1"/>
    <property type="molecule type" value="Genomic_DNA"/>
</dbReference>
<organism evidence="1">
    <name type="scientific">Zea mays</name>
    <name type="common">Maize</name>
    <dbReference type="NCBI Taxonomy" id="4577"/>
    <lineage>
        <taxon>Eukaryota</taxon>
        <taxon>Viridiplantae</taxon>
        <taxon>Streptophyta</taxon>
        <taxon>Embryophyta</taxon>
        <taxon>Tracheophyta</taxon>
        <taxon>Spermatophyta</taxon>
        <taxon>Magnoliopsida</taxon>
        <taxon>Liliopsida</taxon>
        <taxon>Poales</taxon>
        <taxon>Poaceae</taxon>
        <taxon>PACMAD clade</taxon>
        <taxon>Panicoideae</taxon>
        <taxon>Andropogonodae</taxon>
        <taxon>Andropogoneae</taxon>
        <taxon>Tripsacinae</taxon>
        <taxon>Zea</taxon>
    </lineage>
</organism>